<accession>A0AAD9YNM9</accession>
<keyword evidence="10" id="KW-1185">Reference proteome</keyword>
<evidence type="ECO:0000313" key="10">
    <source>
        <dbReference type="Proteomes" id="UP001281614"/>
    </source>
</evidence>
<gene>
    <name evidence="9" type="ORF">CKAH01_13198</name>
</gene>
<keyword evidence="5 8" id="KW-0378">Hydrolase</keyword>
<feature type="signal peptide" evidence="8">
    <location>
        <begin position="1"/>
        <end position="23"/>
    </location>
</feature>
<keyword evidence="3" id="KW-0479">Metal-binding</keyword>
<dbReference type="Proteomes" id="UP001281614">
    <property type="component" value="Unassembled WGS sequence"/>
</dbReference>
<dbReference type="PANTHER" id="PTHR33938:SF8">
    <property type="entry name" value="CARBOXYLIC ESTER HYDROLASE"/>
    <property type="match status" value="1"/>
</dbReference>
<evidence type="ECO:0000313" key="9">
    <source>
        <dbReference type="EMBL" id="KAK2774233.1"/>
    </source>
</evidence>
<evidence type="ECO:0000256" key="2">
    <source>
        <dbReference type="ARBA" id="ARBA00022487"/>
    </source>
</evidence>
<dbReference type="Pfam" id="PF07519">
    <property type="entry name" value="Tannase"/>
    <property type="match status" value="1"/>
</dbReference>
<organism evidence="9 10">
    <name type="scientific">Colletotrichum kahawae</name>
    <name type="common">Coffee berry disease fungus</name>
    <dbReference type="NCBI Taxonomy" id="34407"/>
    <lineage>
        <taxon>Eukaryota</taxon>
        <taxon>Fungi</taxon>
        <taxon>Dikarya</taxon>
        <taxon>Ascomycota</taxon>
        <taxon>Pezizomycotina</taxon>
        <taxon>Sordariomycetes</taxon>
        <taxon>Hypocreomycetidae</taxon>
        <taxon>Glomerellales</taxon>
        <taxon>Glomerellaceae</taxon>
        <taxon>Colletotrichum</taxon>
        <taxon>Colletotrichum gloeosporioides species complex</taxon>
    </lineage>
</organism>
<feature type="chain" id="PRO_5041769468" description="Carboxylic ester hydrolase" evidence="8">
    <location>
        <begin position="24"/>
        <end position="552"/>
    </location>
</feature>
<evidence type="ECO:0000256" key="7">
    <source>
        <dbReference type="ARBA" id="ARBA00023157"/>
    </source>
</evidence>
<dbReference type="EMBL" id="VYYT01000047">
    <property type="protein sequence ID" value="KAK2774233.1"/>
    <property type="molecule type" value="Genomic_DNA"/>
</dbReference>
<reference evidence="9" key="1">
    <citation type="submission" date="2023-02" db="EMBL/GenBank/DDBJ databases">
        <title>Colletotrichum kahawae CIFC_Que2 genome sequencing and assembly.</title>
        <authorList>
            <person name="Baroncelli R."/>
        </authorList>
    </citation>
    <scope>NUCLEOTIDE SEQUENCE</scope>
    <source>
        <strain evidence="9">CIFC_Que2</strain>
    </source>
</reference>
<evidence type="ECO:0000256" key="1">
    <source>
        <dbReference type="ARBA" id="ARBA00006249"/>
    </source>
</evidence>
<evidence type="ECO:0000256" key="8">
    <source>
        <dbReference type="RuleBase" id="RU361238"/>
    </source>
</evidence>
<evidence type="ECO:0000256" key="5">
    <source>
        <dbReference type="ARBA" id="ARBA00022801"/>
    </source>
</evidence>
<dbReference type="InterPro" id="IPR029058">
    <property type="entry name" value="AB_hydrolase_fold"/>
</dbReference>
<protein>
    <recommendedName>
        <fullName evidence="8">Carboxylic ester hydrolase</fullName>
        <ecNumber evidence="8">3.1.1.-</ecNumber>
    </recommendedName>
</protein>
<evidence type="ECO:0000256" key="6">
    <source>
        <dbReference type="ARBA" id="ARBA00022837"/>
    </source>
</evidence>
<dbReference type="EC" id="3.1.1.-" evidence="8"/>
<keyword evidence="2" id="KW-0719">Serine esterase</keyword>
<name>A0AAD9YNM9_COLKA</name>
<dbReference type="Gene3D" id="3.40.50.1820">
    <property type="entry name" value="alpha/beta hydrolase"/>
    <property type="match status" value="1"/>
</dbReference>
<keyword evidence="6" id="KW-0106">Calcium</keyword>
<keyword evidence="4 8" id="KW-0732">Signal</keyword>
<dbReference type="InterPro" id="IPR011118">
    <property type="entry name" value="Tannase/feruloyl_esterase"/>
</dbReference>
<evidence type="ECO:0000256" key="4">
    <source>
        <dbReference type="ARBA" id="ARBA00022729"/>
    </source>
</evidence>
<dbReference type="PANTHER" id="PTHR33938">
    <property type="entry name" value="FERULOYL ESTERASE B-RELATED"/>
    <property type="match status" value="1"/>
</dbReference>
<dbReference type="AlphaFoldDB" id="A0AAD9YNM9"/>
<dbReference type="GO" id="GO:0030600">
    <property type="term" value="F:feruloyl esterase activity"/>
    <property type="evidence" value="ECO:0007669"/>
    <property type="project" value="UniProtKB-ARBA"/>
</dbReference>
<keyword evidence="7" id="KW-1015">Disulfide bond</keyword>
<sequence length="552" mass="60688">MEMSLNLAALLVSLLSLSHPTTAAGTSQCHPSKFTFPALPGAAHVRTTAAVVRNYTGHAGWMPDAAVHIPPSGVAPFCNVTVSYAHPGYDFLVSVHVWLPLERESWNNRFLGVGGGGFVAGDVDGDFPAAGVQGGWAVAATDGGHWKGVQVREWALKGRGNLDWERFVEFAYRGVGEMGDVGGRVVREYYGEGEERRYFAGCSTGGRQGIGLAARGGGGWDGVLSMCPAVDFPAVVGGMMGPQVVMGEMGWWPGECEVREAVRGVVEGCDAADGVVDGIIGRLGECEVDFEALEGRGFECGDEKGTVDGRTVEVLRRVMRGLEDEEGKVMDGGYGYVPGAPLVGWLGLMNVRCDDDDGECRGEPFDVAEDWIRYFVKKDPGFAVGNMTTGEFRDIFRKGVEEFTSAIGTSHDLRKFRERGGKMLMWHGMADQTVMVLAARAFYERAKKLEECRGVDIEDYWRYFEVPGMNHCSPIYGGPFPWDAMERLRKWVEEGIPPEELEARTIEEKDGRKVFGREARRVCMFPKEGVWDGSEWQCLWPGEKLDEKREEL</sequence>
<dbReference type="GO" id="GO:0046872">
    <property type="term" value="F:metal ion binding"/>
    <property type="evidence" value="ECO:0007669"/>
    <property type="project" value="UniProtKB-KW"/>
</dbReference>
<comment type="caution">
    <text evidence="9">The sequence shown here is derived from an EMBL/GenBank/DDBJ whole genome shotgun (WGS) entry which is preliminary data.</text>
</comment>
<comment type="similarity">
    <text evidence="1 8">Belongs to the tannase family.</text>
</comment>
<dbReference type="SUPFAM" id="SSF53474">
    <property type="entry name" value="alpha/beta-Hydrolases"/>
    <property type="match status" value="1"/>
</dbReference>
<evidence type="ECO:0000256" key="3">
    <source>
        <dbReference type="ARBA" id="ARBA00022723"/>
    </source>
</evidence>
<proteinExistence type="inferred from homology"/>